<evidence type="ECO:0000256" key="3">
    <source>
        <dbReference type="ARBA" id="ARBA00009587"/>
    </source>
</evidence>
<dbReference type="UniPathway" id="UPA00282"/>
<dbReference type="GO" id="GO:0019432">
    <property type="term" value="P:triglyceride biosynthetic process"/>
    <property type="evidence" value="ECO:0007669"/>
    <property type="project" value="UniProtKB-UniPathway"/>
</dbReference>
<dbReference type="Pfam" id="PF06974">
    <property type="entry name" value="WS_DGAT_C"/>
    <property type="match status" value="1"/>
</dbReference>
<dbReference type="Proteomes" id="UP000183561">
    <property type="component" value="Unassembled WGS sequence"/>
</dbReference>
<comment type="pathway">
    <text evidence="2">Lipid metabolism.</text>
</comment>
<comment type="catalytic activity">
    <reaction evidence="10 11">
        <text>an acyl-CoA + a 1,2-diacyl-sn-glycerol = a triacyl-sn-glycerol + CoA</text>
        <dbReference type="Rhea" id="RHEA:10868"/>
        <dbReference type="ChEBI" id="CHEBI:17815"/>
        <dbReference type="ChEBI" id="CHEBI:57287"/>
        <dbReference type="ChEBI" id="CHEBI:58342"/>
        <dbReference type="ChEBI" id="CHEBI:64615"/>
        <dbReference type="EC" id="2.3.1.20"/>
    </reaction>
</comment>
<dbReference type="InterPro" id="IPR045034">
    <property type="entry name" value="O-acyltransferase_WSD1-like"/>
</dbReference>
<proteinExistence type="inferred from homology"/>
<keyword evidence="6 11" id="KW-0808">Transferase</keyword>
<evidence type="ECO:0000256" key="5">
    <source>
        <dbReference type="ARBA" id="ARBA00022516"/>
    </source>
</evidence>
<dbReference type="OrthoDB" id="9810950at2"/>
<evidence type="ECO:0000256" key="7">
    <source>
        <dbReference type="ARBA" id="ARBA00022798"/>
    </source>
</evidence>
<name>A0A1H5EUX0_9NOCA</name>
<dbReference type="PANTHER" id="PTHR31650">
    <property type="entry name" value="O-ACYLTRANSFERASE (WSD1-LIKE) FAMILY PROTEIN"/>
    <property type="match status" value="1"/>
</dbReference>
<dbReference type="AlphaFoldDB" id="A0A1H5EUX0"/>
<dbReference type="InterPro" id="IPR004255">
    <property type="entry name" value="O-acyltransferase_WSD1_N"/>
</dbReference>
<dbReference type="InterPro" id="IPR014292">
    <property type="entry name" value="Acyl_transf_WS/DGAT"/>
</dbReference>
<evidence type="ECO:0000256" key="2">
    <source>
        <dbReference type="ARBA" id="ARBA00005189"/>
    </source>
</evidence>
<comment type="pathway">
    <text evidence="1 11">Glycerolipid metabolism; triacylglycerol biosynthesis.</text>
</comment>
<accession>A0A1H5EUX0</accession>
<reference evidence="15" key="1">
    <citation type="submission" date="2016-10" db="EMBL/GenBank/DDBJ databases">
        <authorList>
            <person name="Varghese N."/>
            <person name="Submissions S."/>
        </authorList>
    </citation>
    <scope>NUCLEOTIDE SEQUENCE [LARGE SCALE GENOMIC DNA]</scope>
    <source>
        <strain evidence="15">DSM 44498</strain>
    </source>
</reference>
<comment type="similarity">
    <text evidence="3 11">Belongs to the long-chain O-acyltransferase family.</text>
</comment>
<dbReference type="GO" id="GO:0051701">
    <property type="term" value="P:biological process involved in interaction with host"/>
    <property type="evidence" value="ECO:0007669"/>
    <property type="project" value="TreeGrafter"/>
</dbReference>
<feature type="domain" description="O-acyltransferase WSD1 C-terminal" evidence="13">
    <location>
        <begin position="321"/>
        <end position="460"/>
    </location>
</feature>
<dbReference type="PANTHER" id="PTHR31650:SF1">
    <property type="entry name" value="WAX ESTER SYNTHASE_DIACYLGLYCEROL ACYLTRANSFERASE 4-RELATED"/>
    <property type="match status" value="1"/>
</dbReference>
<dbReference type="EMBL" id="FNSV01000007">
    <property type="protein sequence ID" value="SED94849.1"/>
    <property type="molecule type" value="Genomic_DNA"/>
</dbReference>
<evidence type="ECO:0000313" key="15">
    <source>
        <dbReference type="Proteomes" id="UP000183561"/>
    </source>
</evidence>
<evidence type="ECO:0000259" key="12">
    <source>
        <dbReference type="Pfam" id="PF03007"/>
    </source>
</evidence>
<dbReference type="EC" id="2.3.1.20" evidence="4 11"/>
<evidence type="ECO:0000256" key="9">
    <source>
        <dbReference type="ARBA" id="ARBA00023315"/>
    </source>
</evidence>
<evidence type="ECO:0000256" key="8">
    <source>
        <dbReference type="ARBA" id="ARBA00023098"/>
    </source>
</evidence>
<dbReference type="GO" id="GO:0001666">
    <property type="term" value="P:response to hypoxia"/>
    <property type="evidence" value="ECO:0007669"/>
    <property type="project" value="TreeGrafter"/>
</dbReference>
<protein>
    <recommendedName>
        <fullName evidence="4 11">Diacylglycerol O-acyltransferase</fullName>
        <ecNumber evidence="4 11">2.3.1.20</ecNumber>
    </recommendedName>
</protein>
<evidence type="ECO:0000259" key="13">
    <source>
        <dbReference type="Pfam" id="PF06974"/>
    </source>
</evidence>
<keyword evidence="5 11" id="KW-0444">Lipid biosynthesis</keyword>
<evidence type="ECO:0000256" key="1">
    <source>
        <dbReference type="ARBA" id="ARBA00004771"/>
    </source>
</evidence>
<dbReference type="Pfam" id="PF03007">
    <property type="entry name" value="WS_DGAT_cat"/>
    <property type="match status" value="1"/>
</dbReference>
<dbReference type="GO" id="GO:0006071">
    <property type="term" value="P:glycerol metabolic process"/>
    <property type="evidence" value="ECO:0007669"/>
    <property type="project" value="UniProtKB-KW"/>
</dbReference>
<dbReference type="GO" id="GO:0071731">
    <property type="term" value="P:response to nitric oxide"/>
    <property type="evidence" value="ECO:0007669"/>
    <property type="project" value="TreeGrafter"/>
</dbReference>
<keyword evidence="8 11" id="KW-0443">Lipid metabolism</keyword>
<evidence type="ECO:0000256" key="6">
    <source>
        <dbReference type="ARBA" id="ARBA00022679"/>
    </source>
</evidence>
<dbReference type="SUPFAM" id="SSF52777">
    <property type="entry name" value="CoA-dependent acyltransferases"/>
    <property type="match status" value="1"/>
</dbReference>
<dbReference type="NCBIfam" id="TIGR02946">
    <property type="entry name" value="acyl_WS_DGAT"/>
    <property type="match status" value="1"/>
</dbReference>
<keyword evidence="15" id="KW-1185">Reference proteome</keyword>
<dbReference type="RefSeq" id="WP_072950029.1">
    <property type="nucleotide sequence ID" value="NZ_FNSV01000007.1"/>
</dbReference>
<keyword evidence="9 11" id="KW-0012">Acyltransferase</keyword>
<dbReference type="GO" id="GO:0004144">
    <property type="term" value="F:diacylglycerol O-acyltransferase activity"/>
    <property type="evidence" value="ECO:0007669"/>
    <property type="project" value="UniProtKB-EC"/>
</dbReference>
<evidence type="ECO:0000256" key="11">
    <source>
        <dbReference type="RuleBase" id="RU361241"/>
    </source>
</evidence>
<dbReference type="InterPro" id="IPR009721">
    <property type="entry name" value="O-acyltransferase_WSD1_C"/>
</dbReference>
<dbReference type="GO" id="GO:0005886">
    <property type="term" value="C:plasma membrane"/>
    <property type="evidence" value="ECO:0007669"/>
    <property type="project" value="TreeGrafter"/>
</dbReference>
<organism evidence="14 15">
    <name type="scientific">Rhodococcus koreensis</name>
    <dbReference type="NCBI Taxonomy" id="99653"/>
    <lineage>
        <taxon>Bacteria</taxon>
        <taxon>Bacillati</taxon>
        <taxon>Actinomycetota</taxon>
        <taxon>Actinomycetes</taxon>
        <taxon>Mycobacteriales</taxon>
        <taxon>Nocardiaceae</taxon>
        <taxon>Rhodococcus</taxon>
    </lineage>
</organism>
<evidence type="ECO:0000256" key="4">
    <source>
        <dbReference type="ARBA" id="ARBA00013244"/>
    </source>
</evidence>
<sequence>MDDNLSFLDAGFLETEDSDPHASLTIGALAIMEGPVPGHDEFRDTVAARFAKLPHARDRVHTVPLDFSAPSWSPDPHFDLGHHLRRVALPEPGEEEDLFGFVARVMAHRLDRDRPLWECWVVEGLTCDRWAVLTKIHHCMADGITGTKLFEAMCDEVVAETSSAAQSDTDTDTEVVPTGGTRLERVESLAHSTIEFLSPARQLRLVSETLAVPRRLTAAGIGVATGLTHLLSEMLTSSTDTSLIGSIGRQRRYCAARVRMHDVREICSTYQVTVNDVALAAITTGLRQLLVNRGERPEPHTVRTLVPVSVRSTAEERAIHNQVSLMLPFLPVDIEDPVEQLVAVHNRLTAHKASKEAEGGKAFTAVAQYGLFMPMAWAVRLATRFPQHSVVAVATNVPGPKATRHMMGRMILEIFPYVPIALRLRIGIAILSYGDHLAFGLTGDYDTTPDLTDLSTSIERGVLTLLSSARAADAATE</sequence>
<keyword evidence="7 11" id="KW-0319">Glycerol metabolism</keyword>
<gene>
    <name evidence="14" type="ORF">SAMN04490239_9380</name>
</gene>
<feature type="domain" description="O-acyltransferase WSD1-like N-terminal" evidence="12">
    <location>
        <begin position="5"/>
        <end position="278"/>
    </location>
</feature>
<evidence type="ECO:0000313" key="14">
    <source>
        <dbReference type="EMBL" id="SED94849.1"/>
    </source>
</evidence>
<evidence type="ECO:0000256" key="10">
    <source>
        <dbReference type="ARBA" id="ARBA00048109"/>
    </source>
</evidence>